<gene>
    <name evidence="4" type="primary">dprA</name>
    <name evidence="4" type="ORF">ACFFGG_06265</name>
</gene>
<dbReference type="Proteomes" id="UP001589834">
    <property type="component" value="Unassembled WGS sequence"/>
</dbReference>
<feature type="domain" description="Smf/DprA SLOG" evidence="2">
    <location>
        <begin position="144"/>
        <end position="326"/>
    </location>
</feature>
<dbReference type="NCBIfam" id="TIGR00732">
    <property type="entry name" value="dprA"/>
    <property type="match status" value="1"/>
</dbReference>
<dbReference type="InterPro" id="IPR036388">
    <property type="entry name" value="WH-like_DNA-bd_sf"/>
</dbReference>
<dbReference type="InterPro" id="IPR041614">
    <property type="entry name" value="DprA_WH"/>
</dbReference>
<evidence type="ECO:0000259" key="2">
    <source>
        <dbReference type="Pfam" id="PF02481"/>
    </source>
</evidence>
<evidence type="ECO:0000313" key="4">
    <source>
        <dbReference type="EMBL" id="MFC0592157.1"/>
    </source>
</evidence>
<evidence type="ECO:0000256" key="1">
    <source>
        <dbReference type="ARBA" id="ARBA00006525"/>
    </source>
</evidence>
<evidence type="ECO:0000313" key="5">
    <source>
        <dbReference type="Proteomes" id="UP001589834"/>
    </source>
</evidence>
<dbReference type="InterPro" id="IPR003488">
    <property type="entry name" value="DprA"/>
</dbReference>
<comment type="caution">
    <text evidence="4">The sequence shown here is derived from an EMBL/GenBank/DDBJ whole genome shotgun (WGS) entry which is preliminary data.</text>
</comment>
<keyword evidence="5" id="KW-1185">Reference proteome</keyword>
<dbReference type="EMBL" id="JBHLTN010000011">
    <property type="protein sequence ID" value="MFC0592157.1"/>
    <property type="molecule type" value="Genomic_DNA"/>
</dbReference>
<feature type="domain" description="DprA winged helix" evidence="3">
    <location>
        <begin position="340"/>
        <end position="398"/>
    </location>
</feature>
<dbReference type="PANTHER" id="PTHR43022">
    <property type="entry name" value="PROTEIN SMF"/>
    <property type="match status" value="1"/>
</dbReference>
<dbReference type="PANTHER" id="PTHR43022:SF1">
    <property type="entry name" value="PROTEIN SMF"/>
    <property type="match status" value="1"/>
</dbReference>
<evidence type="ECO:0000259" key="3">
    <source>
        <dbReference type="Pfam" id="PF17782"/>
    </source>
</evidence>
<dbReference type="Pfam" id="PF02481">
    <property type="entry name" value="DNA_processg_A"/>
    <property type="match status" value="1"/>
</dbReference>
<proteinExistence type="inferred from homology"/>
<reference evidence="4 5" key="1">
    <citation type="submission" date="2024-09" db="EMBL/GenBank/DDBJ databases">
        <authorList>
            <person name="Sun Q."/>
            <person name="Mori K."/>
        </authorList>
    </citation>
    <scope>NUCLEOTIDE SEQUENCE [LARGE SCALE GENOMIC DNA]</scope>
    <source>
        <strain evidence="4 5">NCAIM B.02336</strain>
    </source>
</reference>
<dbReference type="Pfam" id="PF17782">
    <property type="entry name" value="WHD_DprA"/>
    <property type="match status" value="1"/>
</dbReference>
<dbReference type="InterPro" id="IPR057666">
    <property type="entry name" value="DrpA_SLOG"/>
</dbReference>
<dbReference type="RefSeq" id="WP_377481132.1">
    <property type="nucleotide sequence ID" value="NZ_JBHLTN010000011.1"/>
</dbReference>
<sequence>MDPDELAAWLRLTLTPGVGNDTARRLLAAFGLPQAIFVQPAAALRQLLSPTQASALAQEPPELAARLKATQDWLDGAEDGLGRRVITLGDSAYPAGLLTIEDPPVLLYATGQLQLLEFESNRLPAPSDSAPTAIDPIVNGWPTQALAVVGSRNPTPQGAQNARQFARHLGAAGLTIVSGLALGVDGAAHEGALQAVDETAPARRLATVAVIGTGIDRVYPRQHRALAHRIARQGLILSEYPLGTPPLPANFPKRNRLIAGLAQGTLVIEAALQSGSLITARLAAEQGKEVFAIPGSIHSPQSRGAHALLRQGAKLVETAQDVLEELRWPAAAVPADAPGTAPDVPAPNGDTAALLAALGADPVGFDALQARTGLPTAVLQARLLELELEGQLSRLPGGLFQRLARA</sequence>
<accession>A0ABV6PQM5</accession>
<dbReference type="SUPFAM" id="SSF102405">
    <property type="entry name" value="MCP/YpsA-like"/>
    <property type="match status" value="1"/>
</dbReference>
<comment type="similarity">
    <text evidence="1">Belongs to the DprA/Smf family.</text>
</comment>
<organism evidence="4 5">
    <name type="scientific">Ottowia pentelensis</name>
    <dbReference type="NCBI Taxonomy" id="511108"/>
    <lineage>
        <taxon>Bacteria</taxon>
        <taxon>Pseudomonadati</taxon>
        <taxon>Pseudomonadota</taxon>
        <taxon>Betaproteobacteria</taxon>
        <taxon>Burkholderiales</taxon>
        <taxon>Comamonadaceae</taxon>
        <taxon>Ottowia</taxon>
    </lineage>
</organism>
<dbReference type="Gene3D" id="1.10.10.10">
    <property type="entry name" value="Winged helix-like DNA-binding domain superfamily/Winged helix DNA-binding domain"/>
    <property type="match status" value="1"/>
</dbReference>
<dbReference type="Gene3D" id="3.40.50.450">
    <property type="match status" value="1"/>
</dbReference>
<protein>
    <submittedName>
        <fullName evidence="4">DNA-processing protein DprA</fullName>
    </submittedName>
</protein>
<name>A0ABV6PQM5_9BURK</name>